<keyword evidence="5" id="KW-0813">Transport</keyword>
<gene>
    <name evidence="14" type="ORF">ID09_04710</name>
</gene>
<feature type="transmembrane region" description="Helical" evidence="13">
    <location>
        <begin position="418"/>
        <end position="439"/>
    </location>
</feature>
<evidence type="ECO:0000256" key="2">
    <source>
        <dbReference type="ARBA" id="ARBA00004651"/>
    </source>
</evidence>
<name>A0A075SHR6_STRSU</name>
<evidence type="ECO:0000256" key="8">
    <source>
        <dbReference type="ARBA" id="ARBA00022692"/>
    </source>
</evidence>
<evidence type="ECO:0000256" key="6">
    <source>
        <dbReference type="ARBA" id="ARBA00022449"/>
    </source>
</evidence>
<feature type="transmembrane region" description="Helical" evidence="13">
    <location>
        <begin position="91"/>
        <end position="113"/>
    </location>
</feature>
<feature type="transmembrane region" description="Helical" evidence="13">
    <location>
        <begin position="12"/>
        <end position="31"/>
    </location>
</feature>
<feature type="transmembrane region" description="Helical" evidence="13">
    <location>
        <begin position="243"/>
        <end position="265"/>
    </location>
</feature>
<dbReference type="AlphaFoldDB" id="A0A075SHR6"/>
<comment type="subcellular location">
    <subcellularLocation>
        <location evidence="2">Cell membrane</location>
        <topology evidence="2">Multi-pass membrane protein</topology>
    </subcellularLocation>
</comment>
<dbReference type="GO" id="GO:0006811">
    <property type="term" value="P:monoatomic ion transport"/>
    <property type="evidence" value="ECO:0007669"/>
    <property type="project" value="UniProtKB-KW"/>
</dbReference>
<dbReference type="HOGENOM" id="CLU_012893_6_0_9"/>
<dbReference type="PANTHER" id="PTHR43298">
    <property type="entry name" value="MULTIDRUG RESISTANCE PROTEIN NORM-RELATED"/>
    <property type="match status" value="1"/>
</dbReference>
<evidence type="ECO:0000256" key="11">
    <source>
        <dbReference type="ARBA" id="ARBA00023136"/>
    </source>
</evidence>
<keyword evidence="7" id="KW-1003">Cell membrane</keyword>
<dbReference type="EMBL" id="CP008921">
    <property type="protein sequence ID" value="AIG43368.1"/>
    <property type="molecule type" value="Genomic_DNA"/>
</dbReference>
<dbReference type="Proteomes" id="UP000028185">
    <property type="component" value="Chromosome"/>
</dbReference>
<feature type="transmembrane region" description="Helical" evidence="13">
    <location>
        <begin position="358"/>
        <end position="376"/>
    </location>
</feature>
<evidence type="ECO:0000256" key="13">
    <source>
        <dbReference type="SAM" id="Phobius"/>
    </source>
</evidence>
<dbReference type="GO" id="GO:0042910">
    <property type="term" value="F:xenobiotic transmembrane transporter activity"/>
    <property type="evidence" value="ECO:0007669"/>
    <property type="project" value="InterPro"/>
</dbReference>
<dbReference type="RefSeq" id="WP_024381812.1">
    <property type="nucleotide sequence ID" value="NZ_ALLE01000017.1"/>
</dbReference>
<keyword evidence="9 13" id="KW-1133">Transmembrane helix</keyword>
<dbReference type="GO" id="GO:0005886">
    <property type="term" value="C:plasma membrane"/>
    <property type="evidence" value="ECO:0007669"/>
    <property type="project" value="UniProtKB-SubCell"/>
</dbReference>
<evidence type="ECO:0000256" key="4">
    <source>
        <dbReference type="ARBA" id="ARBA00020268"/>
    </source>
</evidence>
<dbReference type="PANTHER" id="PTHR43298:SF2">
    <property type="entry name" value="FMN_FAD EXPORTER YEEO-RELATED"/>
    <property type="match status" value="1"/>
</dbReference>
<dbReference type="InterPro" id="IPR048279">
    <property type="entry name" value="MdtK-like"/>
</dbReference>
<keyword evidence="11 13" id="KW-0472">Membrane</keyword>
<reference evidence="14 15" key="1">
    <citation type="journal article" date="2014" name="Genome Announc.">
        <title>Whole-Genome Sequence of Streptococcus suis Serotype 4 Reference Strain 6407.</title>
        <authorList>
            <person name="Wang K."/>
            <person name="Chen J."/>
            <person name="Yao H."/>
            <person name="Lu C."/>
        </authorList>
    </citation>
    <scope>NUCLEOTIDE SEQUENCE [LARGE SCALE GENOMIC DNA]</scope>
    <source>
        <strain evidence="14">6407</strain>
    </source>
</reference>
<evidence type="ECO:0000256" key="3">
    <source>
        <dbReference type="ARBA" id="ARBA00010199"/>
    </source>
</evidence>
<dbReference type="NCBIfam" id="TIGR00797">
    <property type="entry name" value="matE"/>
    <property type="match status" value="1"/>
</dbReference>
<dbReference type="GO" id="GO:0015297">
    <property type="term" value="F:antiporter activity"/>
    <property type="evidence" value="ECO:0007669"/>
    <property type="project" value="UniProtKB-KW"/>
</dbReference>
<accession>A0A075SHR6</accession>
<feature type="transmembrane region" description="Helical" evidence="13">
    <location>
        <begin position="162"/>
        <end position="182"/>
    </location>
</feature>
<dbReference type="PIRSF" id="PIRSF006603">
    <property type="entry name" value="DinF"/>
    <property type="match status" value="1"/>
</dbReference>
<feature type="transmembrane region" description="Helical" evidence="13">
    <location>
        <begin position="388"/>
        <end position="406"/>
    </location>
</feature>
<evidence type="ECO:0000256" key="1">
    <source>
        <dbReference type="ARBA" id="ARBA00003408"/>
    </source>
</evidence>
<evidence type="ECO:0000256" key="9">
    <source>
        <dbReference type="ARBA" id="ARBA00022989"/>
    </source>
</evidence>
<proteinExistence type="inferred from homology"/>
<evidence type="ECO:0000256" key="7">
    <source>
        <dbReference type="ARBA" id="ARBA00022475"/>
    </source>
</evidence>
<evidence type="ECO:0000256" key="10">
    <source>
        <dbReference type="ARBA" id="ARBA00023065"/>
    </source>
</evidence>
<evidence type="ECO:0000313" key="14">
    <source>
        <dbReference type="EMBL" id="AIG43368.1"/>
    </source>
</evidence>
<feature type="transmembrane region" description="Helical" evidence="13">
    <location>
        <begin position="285"/>
        <end position="307"/>
    </location>
</feature>
<dbReference type="InterPro" id="IPR050222">
    <property type="entry name" value="MATE_MdtK"/>
</dbReference>
<feature type="transmembrane region" description="Helical" evidence="13">
    <location>
        <begin position="319"/>
        <end position="338"/>
    </location>
</feature>
<feature type="transmembrane region" description="Helical" evidence="13">
    <location>
        <begin position="133"/>
        <end position="150"/>
    </location>
</feature>
<evidence type="ECO:0000256" key="5">
    <source>
        <dbReference type="ARBA" id="ARBA00022448"/>
    </source>
</evidence>
<dbReference type="InterPro" id="IPR002528">
    <property type="entry name" value="MATE_fam"/>
</dbReference>
<feature type="transmembrane region" description="Helical" evidence="13">
    <location>
        <begin position="194"/>
        <end position="216"/>
    </location>
</feature>
<feature type="transmembrane region" description="Helical" evidence="13">
    <location>
        <begin position="60"/>
        <end position="79"/>
    </location>
</feature>
<organism evidence="14 15">
    <name type="scientific">Streptococcus suis 6407</name>
    <dbReference type="NCBI Taxonomy" id="1214179"/>
    <lineage>
        <taxon>Bacteria</taxon>
        <taxon>Bacillati</taxon>
        <taxon>Bacillota</taxon>
        <taxon>Bacilli</taxon>
        <taxon>Lactobacillales</taxon>
        <taxon>Streptococcaceae</taxon>
        <taxon>Streptococcus</taxon>
    </lineage>
</organism>
<comment type="similarity">
    <text evidence="3">Belongs to the multi antimicrobial extrusion (MATE) (TC 2.A.66.1) family.</text>
</comment>
<keyword evidence="10" id="KW-0406">Ion transport</keyword>
<dbReference type="PATRIC" id="fig|1214179.4.peg.901"/>
<keyword evidence="6" id="KW-0050">Antiport</keyword>
<sequence>MYQTRNNKEKLWLFIKIFLPILIYQFANYSASFIDTMMTGQYSTMDLAGVSMATSLWNPLFSFLTGIVSALVPIIAQYLGKGERDKIREEFHQFVYLAIGLTILLLCSVLFIAVPALAQFGLDESVFQVGRQYLYFISIGILPLLLFSVCRSFFDALGLTQLSMYLMLLLVPFNSLFNYLLIYGKMGLPALGGAGAGLGTALAYWAVLLVIVLVMCKNKTIASYQIWQWSPIDGSLLKEGLKIGLPIGLQVFAEVAIFAVVGLYMAKFSAQIIAAHQSAMNFATLLYAFPASVSSALAIVIAYEVGAKRPQDVKAYSRLGRLVALGFAGLTLTFLYFFRSKVADLYGNDAEFIRLTSHFLSFALMFQLADAFTAPIQGILRGYKDTTVPFILGLVAYWSMTFPVAFLLERFFQMGPEAYWIGLISGIFVCGIALNLRLIKIAHSHLSVK</sequence>
<evidence type="ECO:0000256" key="12">
    <source>
        <dbReference type="ARBA" id="ARBA00031636"/>
    </source>
</evidence>
<protein>
    <recommendedName>
        <fullName evidence="4">Probable multidrug resistance protein NorM</fullName>
    </recommendedName>
    <alternativeName>
        <fullName evidence="12">Multidrug-efflux transporter</fullName>
    </alternativeName>
</protein>
<comment type="function">
    <text evidence="1">Multidrug efflux pump.</text>
</comment>
<dbReference type="Pfam" id="PF01554">
    <property type="entry name" value="MatE"/>
    <property type="match status" value="2"/>
</dbReference>
<evidence type="ECO:0000313" key="15">
    <source>
        <dbReference type="Proteomes" id="UP000028185"/>
    </source>
</evidence>
<keyword evidence="8 13" id="KW-0812">Transmembrane</keyword>
<dbReference type="CDD" id="cd13131">
    <property type="entry name" value="MATE_NorM_like"/>
    <property type="match status" value="1"/>
</dbReference>